<keyword evidence="1" id="KW-0472">Membrane</keyword>
<dbReference type="AlphaFoldDB" id="A0A401ZKV7"/>
<protein>
    <submittedName>
        <fullName evidence="2">Uncharacterized protein</fullName>
    </submittedName>
</protein>
<comment type="caution">
    <text evidence="2">The sequence shown here is derived from an EMBL/GenBank/DDBJ whole genome shotgun (WGS) entry which is preliminary data.</text>
</comment>
<organism evidence="2 3">
    <name type="scientific">Dictyobacter aurantiacus</name>
    <dbReference type="NCBI Taxonomy" id="1936993"/>
    <lineage>
        <taxon>Bacteria</taxon>
        <taxon>Bacillati</taxon>
        <taxon>Chloroflexota</taxon>
        <taxon>Ktedonobacteria</taxon>
        <taxon>Ktedonobacterales</taxon>
        <taxon>Dictyobacteraceae</taxon>
        <taxon>Dictyobacter</taxon>
    </lineage>
</organism>
<keyword evidence="1" id="KW-1133">Transmembrane helix</keyword>
<feature type="transmembrane region" description="Helical" evidence="1">
    <location>
        <begin position="61"/>
        <end position="78"/>
    </location>
</feature>
<keyword evidence="1" id="KW-0812">Transmembrane</keyword>
<evidence type="ECO:0000313" key="2">
    <source>
        <dbReference type="EMBL" id="GCE07458.1"/>
    </source>
</evidence>
<feature type="transmembrane region" description="Helical" evidence="1">
    <location>
        <begin position="33"/>
        <end position="55"/>
    </location>
</feature>
<evidence type="ECO:0000313" key="3">
    <source>
        <dbReference type="Proteomes" id="UP000287224"/>
    </source>
</evidence>
<dbReference type="RefSeq" id="WP_126598735.1">
    <property type="nucleotide sequence ID" value="NZ_BIFQ01000001.1"/>
</dbReference>
<evidence type="ECO:0000256" key="1">
    <source>
        <dbReference type="SAM" id="Phobius"/>
    </source>
</evidence>
<sequence length="97" mass="10439">MTLNALWFASGGFSLILLACINYLVVTSTPRGSFFALGYISNVLGALLLALVLYFLRAPHVAVILLLIITEAILLIRLHTITARATPNTLTASNPVQ</sequence>
<reference evidence="3" key="1">
    <citation type="submission" date="2018-12" db="EMBL/GenBank/DDBJ databases">
        <title>Tengunoibacter tsumagoiensis gen. nov., sp. nov., Dictyobacter kobayashii sp. nov., D. alpinus sp. nov., and D. joshuensis sp. nov. and description of Dictyobacteraceae fam. nov. within the order Ktedonobacterales isolated from Tengu-no-mugimeshi.</title>
        <authorList>
            <person name="Wang C.M."/>
            <person name="Zheng Y."/>
            <person name="Sakai Y."/>
            <person name="Toyoda A."/>
            <person name="Minakuchi Y."/>
            <person name="Abe K."/>
            <person name="Yokota A."/>
            <person name="Yabe S."/>
        </authorList>
    </citation>
    <scope>NUCLEOTIDE SEQUENCE [LARGE SCALE GENOMIC DNA]</scope>
    <source>
        <strain evidence="3">S-27</strain>
    </source>
</reference>
<proteinExistence type="predicted"/>
<accession>A0A401ZKV7</accession>
<dbReference type="EMBL" id="BIFQ01000001">
    <property type="protein sequence ID" value="GCE07458.1"/>
    <property type="molecule type" value="Genomic_DNA"/>
</dbReference>
<gene>
    <name evidence="2" type="ORF">KDAU_47870</name>
</gene>
<dbReference type="Proteomes" id="UP000287224">
    <property type="component" value="Unassembled WGS sequence"/>
</dbReference>
<keyword evidence="3" id="KW-1185">Reference proteome</keyword>
<feature type="transmembrane region" description="Helical" evidence="1">
    <location>
        <begin position="6"/>
        <end position="26"/>
    </location>
</feature>
<name>A0A401ZKV7_9CHLR</name>